<organism evidence="1 2">
    <name type="scientific">Artomyces pyxidatus</name>
    <dbReference type="NCBI Taxonomy" id="48021"/>
    <lineage>
        <taxon>Eukaryota</taxon>
        <taxon>Fungi</taxon>
        <taxon>Dikarya</taxon>
        <taxon>Basidiomycota</taxon>
        <taxon>Agaricomycotina</taxon>
        <taxon>Agaricomycetes</taxon>
        <taxon>Russulales</taxon>
        <taxon>Auriscalpiaceae</taxon>
        <taxon>Artomyces</taxon>
    </lineage>
</organism>
<accession>A0ACB8TCZ1</accession>
<evidence type="ECO:0000313" key="1">
    <source>
        <dbReference type="EMBL" id="KAI0066045.1"/>
    </source>
</evidence>
<sequence length="684" mass="76854">MATNTPAPSQETASLVQRLAGPSTGKAGLAKDQTEINRIIADASKGSKFYENEKRKDKDLTERISRILRQRDDALKDVDIVKVEYKVDRLLAELEEERDLSQYIVHVDMDAFYANVELLDDPSLAGKPFGVGHGVLSTASYEARKYGVRSGMPGFIAKKLCPELITVPIHMSRYSELSKNIMAIFRQYDENMLAASVDEAYMNITRYCTERNLDPDECVQQMRQRVVDETHLTVSAGIAANKMLAKICSDKNKPNGQYHLPHNRDAIKDFMRDLSIRKIPGVGRVNERLLESIGIKTCGDIHKHRGVLSLMDKQFGLRFMLRTHLGIASNLVQPWLREKRKSIGSERTFNAVSNKDKILEKLEEIAAELEEDMESSGWTGRTVTLKYKLDTYQVFTRAKSFDRWITKKEDLFATGKELLQPEWPLRIRLIGLRVTKLKDTRKKDDGQGIKRFFEPVGGSPSKRQKTHHDDGREDDGDDDTMPGFHEHEPDLEFTELQEEHGGWDGDEAEAEAEDDLPTIAAVSNTTNRPRPPVSAPLASPSRPSSRAKPHSSTGLKPTARTSAAKWQDDISAEAGLSSEPSPRISTSKALDEHMDSVPSDLPCPLCACSFVDNNALNAHIDWCLSREAIRAAQVEAGERKTGMNKKKPKMDKETNIVSHGVSDGRTEWWKAQTSDKEKSRKRKA</sequence>
<evidence type="ECO:0000313" key="2">
    <source>
        <dbReference type="Proteomes" id="UP000814140"/>
    </source>
</evidence>
<proteinExistence type="predicted"/>
<protein>
    <submittedName>
        <fullName evidence="1">IMS-domain-containing protein</fullName>
    </submittedName>
</protein>
<reference evidence="1" key="1">
    <citation type="submission" date="2021-03" db="EMBL/GenBank/DDBJ databases">
        <authorList>
            <consortium name="DOE Joint Genome Institute"/>
            <person name="Ahrendt S."/>
            <person name="Looney B.P."/>
            <person name="Miyauchi S."/>
            <person name="Morin E."/>
            <person name="Drula E."/>
            <person name="Courty P.E."/>
            <person name="Chicoki N."/>
            <person name="Fauchery L."/>
            <person name="Kohler A."/>
            <person name="Kuo A."/>
            <person name="Labutti K."/>
            <person name="Pangilinan J."/>
            <person name="Lipzen A."/>
            <person name="Riley R."/>
            <person name="Andreopoulos W."/>
            <person name="He G."/>
            <person name="Johnson J."/>
            <person name="Barry K.W."/>
            <person name="Grigoriev I.V."/>
            <person name="Nagy L."/>
            <person name="Hibbett D."/>
            <person name="Henrissat B."/>
            <person name="Matheny P.B."/>
            <person name="Labbe J."/>
            <person name="Martin F."/>
        </authorList>
    </citation>
    <scope>NUCLEOTIDE SEQUENCE</scope>
    <source>
        <strain evidence="1">HHB10654</strain>
    </source>
</reference>
<name>A0ACB8TCZ1_9AGAM</name>
<keyword evidence="2" id="KW-1185">Reference proteome</keyword>
<comment type="caution">
    <text evidence="1">The sequence shown here is derived from an EMBL/GenBank/DDBJ whole genome shotgun (WGS) entry which is preliminary data.</text>
</comment>
<dbReference type="EMBL" id="MU277193">
    <property type="protein sequence ID" value="KAI0066045.1"/>
    <property type="molecule type" value="Genomic_DNA"/>
</dbReference>
<reference evidence="1" key="2">
    <citation type="journal article" date="2022" name="New Phytol.">
        <title>Evolutionary transition to the ectomycorrhizal habit in the genomes of a hyperdiverse lineage of mushroom-forming fungi.</title>
        <authorList>
            <person name="Looney B."/>
            <person name="Miyauchi S."/>
            <person name="Morin E."/>
            <person name="Drula E."/>
            <person name="Courty P.E."/>
            <person name="Kohler A."/>
            <person name="Kuo A."/>
            <person name="LaButti K."/>
            <person name="Pangilinan J."/>
            <person name="Lipzen A."/>
            <person name="Riley R."/>
            <person name="Andreopoulos W."/>
            <person name="He G."/>
            <person name="Johnson J."/>
            <person name="Nolan M."/>
            <person name="Tritt A."/>
            <person name="Barry K.W."/>
            <person name="Grigoriev I.V."/>
            <person name="Nagy L.G."/>
            <person name="Hibbett D."/>
            <person name="Henrissat B."/>
            <person name="Matheny P.B."/>
            <person name="Labbe J."/>
            <person name="Martin F.M."/>
        </authorList>
    </citation>
    <scope>NUCLEOTIDE SEQUENCE</scope>
    <source>
        <strain evidence="1">HHB10654</strain>
    </source>
</reference>
<dbReference type="Proteomes" id="UP000814140">
    <property type="component" value="Unassembled WGS sequence"/>
</dbReference>
<gene>
    <name evidence="1" type="ORF">BV25DRAFT_1988529</name>
</gene>